<feature type="transmembrane region" description="Helical" evidence="1">
    <location>
        <begin position="188"/>
        <end position="206"/>
    </location>
</feature>
<accession>A0A0R2NP93</accession>
<dbReference type="SUPFAM" id="SSF50156">
    <property type="entry name" value="PDZ domain-like"/>
    <property type="match status" value="1"/>
</dbReference>
<protein>
    <submittedName>
        <fullName evidence="2">Integral membrane protein</fullName>
    </submittedName>
</protein>
<dbReference type="Proteomes" id="UP000050920">
    <property type="component" value="Unassembled WGS sequence"/>
</dbReference>
<evidence type="ECO:0000313" key="2">
    <source>
        <dbReference type="EMBL" id="KRO27519.1"/>
    </source>
</evidence>
<keyword evidence="1" id="KW-1133">Transmembrane helix</keyword>
<keyword evidence="1" id="KW-0472">Membrane</keyword>
<dbReference type="EMBL" id="AYGX02000077">
    <property type="protein sequence ID" value="KRO27519.1"/>
    <property type="molecule type" value="Genomic_DNA"/>
</dbReference>
<feature type="transmembrane region" description="Helical" evidence="1">
    <location>
        <begin position="57"/>
        <end position="81"/>
    </location>
</feature>
<dbReference type="RefSeq" id="WP_033613618.1">
    <property type="nucleotide sequence ID" value="NZ_AYGX02000077.1"/>
</dbReference>
<organism evidence="2 3">
    <name type="scientific">Lactiplantibacillus fabifermentans DSM 21115</name>
    <dbReference type="NCBI Taxonomy" id="1413187"/>
    <lineage>
        <taxon>Bacteria</taxon>
        <taxon>Bacillati</taxon>
        <taxon>Bacillota</taxon>
        <taxon>Bacilli</taxon>
        <taxon>Lactobacillales</taxon>
        <taxon>Lactobacillaceae</taxon>
        <taxon>Lactiplantibacillus</taxon>
    </lineage>
</organism>
<feature type="transmembrane region" description="Helical" evidence="1">
    <location>
        <begin position="257"/>
        <end position="274"/>
    </location>
</feature>
<feature type="transmembrane region" description="Helical" evidence="1">
    <location>
        <begin position="280"/>
        <end position="297"/>
    </location>
</feature>
<reference evidence="2 3" key="1">
    <citation type="journal article" date="2015" name="Genome Announc.">
        <title>Expanding the biotechnology potential of lactobacilli through comparative genomics of 213 strains and associated genera.</title>
        <authorList>
            <person name="Sun Z."/>
            <person name="Harris H.M."/>
            <person name="McCann A."/>
            <person name="Guo C."/>
            <person name="Argimon S."/>
            <person name="Zhang W."/>
            <person name="Yang X."/>
            <person name="Jeffery I.B."/>
            <person name="Cooney J.C."/>
            <person name="Kagawa T.F."/>
            <person name="Liu W."/>
            <person name="Song Y."/>
            <person name="Salvetti E."/>
            <person name="Wrobel A."/>
            <person name="Rasinkangas P."/>
            <person name="Parkhill J."/>
            <person name="Rea M.C."/>
            <person name="O'Sullivan O."/>
            <person name="Ritari J."/>
            <person name="Douillard F.P."/>
            <person name="Paul Ross R."/>
            <person name="Yang R."/>
            <person name="Briner A.E."/>
            <person name="Felis G.E."/>
            <person name="de Vos W.M."/>
            <person name="Barrangou R."/>
            <person name="Klaenhammer T.R."/>
            <person name="Caufield P.W."/>
            <person name="Cui Y."/>
            <person name="Zhang H."/>
            <person name="O'Toole P.W."/>
        </authorList>
    </citation>
    <scope>NUCLEOTIDE SEQUENCE [LARGE SCALE GENOMIC DNA]</scope>
    <source>
        <strain evidence="2 3">DSM 21115</strain>
    </source>
</reference>
<comment type="caution">
    <text evidence="2">The sequence shown here is derived from an EMBL/GenBank/DDBJ whole genome shotgun (WGS) entry which is preliminary data.</text>
</comment>
<feature type="transmembrane region" description="Helical" evidence="1">
    <location>
        <begin position="88"/>
        <end position="113"/>
    </location>
</feature>
<feature type="transmembrane region" description="Helical" evidence="1">
    <location>
        <begin position="226"/>
        <end position="245"/>
    </location>
</feature>
<sequence>MQVLKVFELFLLQPLLWLGLLRSYLNAQRRVNYERHHFRSAIEPQLLEVRHFFSDGLGLGVIATIISLGLGIVVAPVWVVIYELLAIVSLIVIPFGLVPMTVFGVSWLIYWIYSPKLSGVSDVLQRHGVLTTSMSSGVLTTSMSSGILVNGLWLAALVLLATAAILWRHHRQVASPQIQPDQRGKRIVRYRWQQLLVVPVGVLVPGDWLHATLSWWPVFSVGNRSFGVLLLPLLVGASVRVYKQLPSLAWRRLAKNYAWLAAISVVFALIAFFTTWSPQWLVGLIVLVTVLTWLMLAQHRYRDQHQQFWFSDTDQGVRVIGLRPHTPADKLNLSIGDIILECNRIPVHTEAQFYAAILKSPTYVHLKVRNVQQELIITETAIYNGAPHELGIVLFSDQED</sequence>
<name>A0A0R2NP93_9LACO</name>
<dbReference type="InterPro" id="IPR036034">
    <property type="entry name" value="PDZ_sf"/>
</dbReference>
<dbReference type="Gene3D" id="2.30.42.10">
    <property type="match status" value="1"/>
</dbReference>
<gene>
    <name evidence="2" type="ORF">DY78_GL003153</name>
</gene>
<keyword evidence="1" id="KW-0812">Transmembrane</keyword>
<dbReference type="AlphaFoldDB" id="A0A0R2NP93"/>
<feature type="transmembrane region" description="Helical" evidence="1">
    <location>
        <begin position="147"/>
        <end position="167"/>
    </location>
</feature>
<keyword evidence="3" id="KW-1185">Reference proteome</keyword>
<evidence type="ECO:0000256" key="1">
    <source>
        <dbReference type="SAM" id="Phobius"/>
    </source>
</evidence>
<evidence type="ECO:0000313" key="3">
    <source>
        <dbReference type="Proteomes" id="UP000050920"/>
    </source>
</evidence>
<proteinExistence type="predicted"/>